<dbReference type="Proteomes" id="UP001186974">
    <property type="component" value="Unassembled WGS sequence"/>
</dbReference>
<accession>A0ACC3DUV8</accession>
<evidence type="ECO:0000313" key="1">
    <source>
        <dbReference type="EMBL" id="KAK3080328.1"/>
    </source>
</evidence>
<sequence>MVNLKDPRLHITFLKKRFHLYQIPVTSQIPREILVSPTDFTSVTTTLDEISIVNTKYGEFEGLDLDIKHE</sequence>
<proteinExistence type="predicted"/>
<protein>
    <submittedName>
        <fullName evidence="1">Uncharacterized protein</fullName>
    </submittedName>
</protein>
<comment type="caution">
    <text evidence="1">The sequence shown here is derived from an EMBL/GenBank/DDBJ whole genome shotgun (WGS) entry which is preliminary data.</text>
</comment>
<gene>
    <name evidence="1" type="ORF">LTS18_002415</name>
</gene>
<evidence type="ECO:0000313" key="2">
    <source>
        <dbReference type="Proteomes" id="UP001186974"/>
    </source>
</evidence>
<dbReference type="EMBL" id="JAWDJW010000622">
    <property type="protein sequence ID" value="KAK3080328.1"/>
    <property type="molecule type" value="Genomic_DNA"/>
</dbReference>
<keyword evidence="2" id="KW-1185">Reference proteome</keyword>
<organism evidence="1 2">
    <name type="scientific">Coniosporium uncinatum</name>
    <dbReference type="NCBI Taxonomy" id="93489"/>
    <lineage>
        <taxon>Eukaryota</taxon>
        <taxon>Fungi</taxon>
        <taxon>Dikarya</taxon>
        <taxon>Ascomycota</taxon>
        <taxon>Pezizomycotina</taxon>
        <taxon>Dothideomycetes</taxon>
        <taxon>Dothideomycetes incertae sedis</taxon>
        <taxon>Coniosporium</taxon>
    </lineage>
</organism>
<reference evidence="1" key="1">
    <citation type="submission" date="2024-09" db="EMBL/GenBank/DDBJ databases">
        <title>Black Yeasts Isolated from many extreme environments.</title>
        <authorList>
            <person name="Coleine C."/>
            <person name="Stajich J.E."/>
            <person name="Selbmann L."/>
        </authorList>
    </citation>
    <scope>NUCLEOTIDE SEQUENCE</scope>
    <source>
        <strain evidence="1">CCFEE 5737</strain>
    </source>
</reference>
<feature type="non-terminal residue" evidence="1">
    <location>
        <position position="70"/>
    </location>
</feature>
<name>A0ACC3DUV8_9PEZI</name>